<keyword evidence="5" id="KW-1185">Reference proteome</keyword>
<sequence>MRALQPEWIKDINVTNEPFNLFGRVVPQFQNGSWSYEEILFDESRETCFPEDRLNWNDYIGQENKALFLAYDGQACVGQIRLIRDWTRFGYIENIATIQAYRRSGVGKMLLDQAEAWAKDKQLIGLSLEAQDDNLAACRFYAKHGFVLGGVDTLKQSGNANIDATLYWYKIFG</sequence>
<organism evidence="4 5">
    <name type="scientific">Paenibacillus albus</name>
    <dbReference type="NCBI Taxonomy" id="2495582"/>
    <lineage>
        <taxon>Bacteria</taxon>
        <taxon>Bacillati</taxon>
        <taxon>Bacillota</taxon>
        <taxon>Bacilli</taxon>
        <taxon>Bacillales</taxon>
        <taxon>Paenibacillaceae</taxon>
        <taxon>Paenibacillus</taxon>
    </lineage>
</organism>
<dbReference type="Proteomes" id="UP000272528">
    <property type="component" value="Chromosome"/>
</dbReference>
<dbReference type="PROSITE" id="PS51186">
    <property type="entry name" value="GNAT"/>
    <property type="match status" value="1"/>
</dbReference>
<dbReference type="InterPro" id="IPR000182">
    <property type="entry name" value="GNAT_dom"/>
</dbReference>
<dbReference type="OrthoDB" id="9800193at2"/>
<keyword evidence="1 4" id="KW-0808">Transferase</keyword>
<keyword evidence="2" id="KW-0012">Acyltransferase</keyword>
<evidence type="ECO:0000256" key="1">
    <source>
        <dbReference type="ARBA" id="ARBA00022679"/>
    </source>
</evidence>
<evidence type="ECO:0000313" key="4">
    <source>
        <dbReference type="EMBL" id="AZN43905.1"/>
    </source>
</evidence>
<evidence type="ECO:0000256" key="2">
    <source>
        <dbReference type="ARBA" id="ARBA00023315"/>
    </source>
</evidence>
<dbReference type="SUPFAM" id="SSF55729">
    <property type="entry name" value="Acyl-CoA N-acyltransferases (Nat)"/>
    <property type="match status" value="1"/>
</dbReference>
<dbReference type="PRINTS" id="PR01754">
    <property type="entry name" value="SACTRNSFRASE"/>
</dbReference>
<feature type="domain" description="N-acetyltransferase" evidence="3">
    <location>
        <begin position="27"/>
        <end position="173"/>
    </location>
</feature>
<accession>A0A3S9AE20</accession>
<dbReference type="KEGG" id="palb:EJC50_25230"/>
<name>A0A3S9AE20_9BACL</name>
<dbReference type="AlphaFoldDB" id="A0A3S9AE20"/>
<proteinExistence type="predicted"/>
<gene>
    <name evidence="4" type="ORF">EJC50_25230</name>
</gene>
<dbReference type="InterPro" id="IPR050680">
    <property type="entry name" value="YpeA/RimI_acetyltransf"/>
</dbReference>
<dbReference type="PANTHER" id="PTHR43420">
    <property type="entry name" value="ACETYLTRANSFERASE"/>
    <property type="match status" value="1"/>
</dbReference>
<evidence type="ECO:0000259" key="3">
    <source>
        <dbReference type="PROSITE" id="PS51186"/>
    </source>
</evidence>
<evidence type="ECO:0000313" key="5">
    <source>
        <dbReference type="Proteomes" id="UP000272528"/>
    </source>
</evidence>
<dbReference type="GO" id="GO:0016747">
    <property type="term" value="F:acyltransferase activity, transferring groups other than amino-acyl groups"/>
    <property type="evidence" value="ECO:0007669"/>
    <property type="project" value="InterPro"/>
</dbReference>
<dbReference type="InterPro" id="IPR008125">
    <property type="entry name" value="Streptothricin_AcTrfase"/>
</dbReference>
<dbReference type="CDD" id="cd04301">
    <property type="entry name" value="NAT_SF"/>
    <property type="match status" value="1"/>
</dbReference>
<dbReference type="EMBL" id="CP034437">
    <property type="protein sequence ID" value="AZN43905.1"/>
    <property type="molecule type" value="Genomic_DNA"/>
</dbReference>
<dbReference type="Gene3D" id="3.40.630.30">
    <property type="match status" value="1"/>
</dbReference>
<dbReference type="Pfam" id="PF00583">
    <property type="entry name" value="Acetyltransf_1"/>
    <property type="match status" value="1"/>
</dbReference>
<reference evidence="5" key="1">
    <citation type="submission" date="2018-12" db="EMBL/GenBank/DDBJ databases">
        <title>Genome sequence of Peanibacillus sp.</title>
        <authorList>
            <person name="Subramani G."/>
            <person name="Srinivasan S."/>
            <person name="Kim M.K."/>
        </authorList>
    </citation>
    <scope>NUCLEOTIDE SEQUENCE [LARGE SCALE GENOMIC DNA]</scope>
    <source>
        <strain evidence="5">18JY67-1</strain>
    </source>
</reference>
<dbReference type="InterPro" id="IPR016181">
    <property type="entry name" value="Acyl_CoA_acyltransferase"/>
</dbReference>
<protein>
    <submittedName>
        <fullName evidence="4">GNAT family N-acetyltransferase</fullName>
    </submittedName>
</protein>